<dbReference type="SUPFAM" id="SSF55961">
    <property type="entry name" value="Bet v1-like"/>
    <property type="match status" value="1"/>
</dbReference>
<dbReference type="Pfam" id="PF10604">
    <property type="entry name" value="Polyketide_cyc2"/>
    <property type="match status" value="1"/>
</dbReference>
<gene>
    <name evidence="1" type="ORF">TrRE_jg4171</name>
</gene>
<name>A0A9W7E2J9_9STRA</name>
<accession>A0A9W7E2J9</accession>
<proteinExistence type="predicted"/>
<dbReference type="Gene3D" id="3.30.530.20">
    <property type="match status" value="1"/>
</dbReference>
<dbReference type="EMBL" id="BRXZ01001140">
    <property type="protein sequence ID" value="GMH63498.1"/>
    <property type="molecule type" value="Genomic_DNA"/>
</dbReference>
<evidence type="ECO:0000313" key="2">
    <source>
        <dbReference type="Proteomes" id="UP001165082"/>
    </source>
</evidence>
<dbReference type="InterPro" id="IPR023393">
    <property type="entry name" value="START-like_dom_sf"/>
</dbReference>
<dbReference type="AlphaFoldDB" id="A0A9W7E2J9"/>
<keyword evidence="2" id="KW-1185">Reference proteome</keyword>
<organism evidence="1 2">
    <name type="scientific">Triparma retinervis</name>
    <dbReference type="NCBI Taxonomy" id="2557542"/>
    <lineage>
        <taxon>Eukaryota</taxon>
        <taxon>Sar</taxon>
        <taxon>Stramenopiles</taxon>
        <taxon>Ochrophyta</taxon>
        <taxon>Bolidophyceae</taxon>
        <taxon>Parmales</taxon>
        <taxon>Triparmaceae</taxon>
        <taxon>Triparma</taxon>
    </lineage>
</organism>
<comment type="caution">
    <text evidence="1">The sequence shown here is derived from an EMBL/GenBank/DDBJ whole genome shotgun (WGS) entry which is preliminary data.</text>
</comment>
<dbReference type="Proteomes" id="UP001165082">
    <property type="component" value="Unassembled WGS sequence"/>
</dbReference>
<reference evidence="1" key="1">
    <citation type="submission" date="2022-07" db="EMBL/GenBank/DDBJ databases">
        <title>Genome analysis of Parmales, a sister group of diatoms, reveals the evolutionary specialization of diatoms from phago-mixotrophs to photoautotrophs.</title>
        <authorList>
            <person name="Ban H."/>
            <person name="Sato S."/>
            <person name="Yoshikawa S."/>
            <person name="Kazumasa Y."/>
            <person name="Nakamura Y."/>
            <person name="Ichinomiya M."/>
            <person name="Saitoh K."/>
            <person name="Sato N."/>
            <person name="Blanc-Mathieu R."/>
            <person name="Endo H."/>
            <person name="Kuwata A."/>
            <person name="Ogata H."/>
        </authorList>
    </citation>
    <scope>NUCLEOTIDE SEQUENCE</scope>
</reference>
<dbReference type="InterPro" id="IPR019587">
    <property type="entry name" value="Polyketide_cyclase/dehydratase"/>
</dbReference>
<protein>
    <submittedName>
        <fullName evidence="1">Uncharacterized protein</fullName>
    </submittedName>
</protein>
<evidence type="ECO:0000313" key="1">
    <source>
        <dbReference type="EMBL" id="GMH63498.1"/>
    </source>
</evidence>
<dbReference type="OrthoDB" id="10548439at2759"/>
<sequence length="149" mass="16508">MSAWNFSSTVTVRTTPEVAYRELIDYTWKRGGELPPSPVIVEEGTPDGAGCHRVIPPLNIREEILEVAPPSSITYRVANPGWLRAYPVAKDSHRGQISFTSNPDGSTTILWNVKWVALTGGELTVRTLTSVVISKLLKNLKRHLEDDTP</sequence>